<dbReference type="Pfam" id="PF13407">
    <property type="entry name" value="Peripla_BP_4"/>
    <property type="match status" value="1"/>
</dbReference>
<evidence type="ECO:0000256" key="3">
    <source>
        <dbReference type="ARBA" id="ARBA00023163"/>
    </source>
</evidence>
<dbReference type="InterPro" id="IPR025997">
    <property type="entry name" value="SBP_2_dom"/>
</dbReference>
<evidence type="ECO:0000313" key="5">
    <source>
        <dbReference type="EMBL" id="GAA4788118.1"/>
    </source>
</evidence>
<dbReference type="RefSeq" id="WP_345231169.1">
    <property type="nucleotide sequence ID" value="NZ_BAABIQ010000008.1"/>
</dbReference>
<gene>
    <name evidence="5" type="ORF">GCM10023231_15370</name>
</gene>
<name>A0ABP9AZD8_9SPHI</name>
<comment type="caution">
    <text evidence="5">The sequence shown here is derived from an EMBL/GenBank/DDBJ whole genome shotgun (WGS) entry which is preliminary data.</text>
</comment>
<dbReference type="PANTHER" id="PTHR30146">
    <property type="entry name" value="LACI-RELATED TRANSCRIPTIONAL REPRESSOR"/>
    <property type="match status" value="1"/>
</dbReference>
<dbReference type="Gene3D" id="1.10.260.40">
    <property type="entry name" value="lambda repressor-like DNA-binding domains"/>
    <property type="match status" value="1"/>
</dbReference>
<evidence type="ECO:0000259" key="4">
    <source>
        <dbReference type="PROSITE" id="PS50932"/>
    </source>
</evidence>
<evidence type="ECO:0000256" key="1">
    <source>
        <dbReference type="ARBA" id="ARBA00023015"/>
    </source>
</evidence>
<dbReference type="PROSITE" id="PS50932">
    <property type="entry name" value="HTH_LACI_2"/>
    <property type="match status" value="1"/>
</dbReference>
<dbReference type="SUPFAM" id="SSF47413">
    <property type="entry name" value="lambda repressor-like DNA-binding domains"/>
    <property type="match status" value="1"/>
</dbReference>
<feature type="domain" description="HTH lacI-type" evidence="4">
    <location>
        <begin position="7"/>
        <end position="61"/>
    </location>
</feature>
<keyword evidence="2 5" id="KW-0238">DNA-binding</keyword>
<keyword evidence="6" id="KW-1185">Reference proteome</keyword>
<evidence type="ECO:0000256" key="2">
    <source>
        <dbReference type="ARBA" id="ARBA00023125"/>
    </source>
</evidence>
<evidence type="ECO:0000313" key="6">
    <source>
        <dbReference type="Proteomes" id="UP001501411"/>
    </source>
</evidence>
<dbReference type="InterPro" id="IPR000843">
    <property type="entry name" value="HTH_LacI"/>
</dbReference>
<keyword evidence="3" id="KW-0804">Transcription</keyword>
<dbReference type="SUPFAM" id="SSF53822">
    <property type="entry name" value="Periplasmic binding protein-like I"/>
    <property type="match status" value="1"/>
</dbReference>
<dbReference type="Pfam" id="PF00356">
    <property type="entry name" value="LacI"/>
    <property type="match status" value="1"/>
</dbReference>
<dbReference type="InterPro" id="IPR010982">
    <property type="entry name" value="Lambda_DNA-bd_dom_sf"/>
</dbReference>
<dbReference type="Gene3D" id="3.40.50.2300">
    <property type="match status" value="2"/>
</dbReference>
<dbReference type="EMBL" id="BAABIQ010000008">
    <property type="protein sequence ID" value="GAA4788118.1"/>
    <property type="molecule type" value="Genomic_DNA"/>
</dbReference>
<dbReference type="CDD" id="cd01392">
    <property type="entry name" value="HTH_LacI"/>
    <property type="match status" value="1"/>
</dbReference>
<protein>
    <submittedName>
        <fullName evidence="5">LacI family DNA-binding transcriptional regulator</fullName>
    </submittedName>
</protein>
<reference evidence="6" key="1">
    <citation type="journal article" date="2019" name="Int. J. Syst. Evol. Microbiol.">
        <title>The Global Catalogue of Microorganisms (GCM) 10K type strain sequencing project: providing services to taxonomists for standard genome sequencing and annotation.</title>
        <authorList>
            <consortium name="The Broad Institute Genomics Platform"/>
            <consortium name="The Broad Institute Genome Sequencing Center for Infectious Disease"/>
            <person name="Wu L."/>
            <person name="Ma J."/>
        </authorList>
    </citation>
    <scope>NUCLEOTIDE SEQUENCE [LARGE SCALE GENOMIC DNA]</scope>
    <source>
        <strain evidence="6">JCM 18200</strain>
    </source>
</reference>
<dbReference type="SMART" id="SM00354">
    <property type="entry name" value="HTH_LACI"/>
    <property type="match status" value="1"/>
</dbReference>
<dbReference type="Proteomes" id="UP001501411">
    <property type="component" value="Unassembled WGS sequence"/>
</dbReference>
<sequence>MNKGKQPTIKEIAKRLKISTSTVSRALNDHPSIGLVTTMRVKKLAEELNYEPNRTAIFFKQRKTFTIGVILPSLSEAFFSAAISEIENLANSNNYTVILGQSLDDPERELRIINTMKGHRVDGIILSSAKNTREFDYIAVLQQAGIPVVFFDCVPDLVHTNAIVSNLKTGMHEAIDTFVSCGHHAIAFINGPAHLPASKEREEAFVEALANHNISLNKDYIVYTDLSEKGNEQAVLELLNLSTRPSAVISFNDYVTLDAMNAVRKKGLTVNQDIFFISYANYPIWKYMENPPMASIEQFPGKQGALALQMLFDLIDKNVAGGTEDTSLTDGQRIVLESKLVNQHL</sequence>
<dbReference type="GO" id="GO:0003677">
    <property type="term" value="F:DNA binding"/>
    <property type="evidence" value="ECO:0007669"/>
    <property type="project" value="UniProtKB-KW"/>
</dbReference>
<dbReference type="InterPro" id="IPR028082">
    <property type="entry name" value="Peripla_BP_I"/>
</dbReference>
<dbReference type="PANTHER" id="PTHR30146:SF109">
    <property type="entry name" value="HTH-TYPE TRANSCRIPTIONAL REGULATOR GALS"/>
    <property type="match status" value="1"/>
</dbReference>
<keyword evidence="1" id="KW-0805">Transcription regulation</keyword>
<dbReference type="CDD" id="cd06267">
    <property type="entry name" value="PBP1_LacI_sugar_binding-like"/>
    <property type="match status" value="1"/>
</dbReference>
<organism evidence="5 6">
    <name type="scientific">Olivibacter ginsenosidimutans</name>
    <dbReference type="NCBI Taxonomy" id="1176537"/>
    <lineage>
        <taxon>Bacteria</taxon>
        <taxon>Pseudomonadati</taxon>
        <taxon>Bacteroidota</taxon>
        <taxon>Sphingobacteriia</taxon>
        <taxon>Sphingobacteriales</taxon>
        <taxon>Sphingobacteriaceae</taxon>
        <taxon>Olivibacter</taxon>
    </lineage>
</organism>
<accession>A0ABP9AZD8</accession>
<proteinExistence type="predicted"/>